<sequence>MREHLISKIEEYAKLFEDRGREANRWDSSLAAIREIDADIAMAYDEICDVISGMEDK</sequence>
<dbReference type="GeneID" id="14295595"/>
<evidence type="ECO:0000313" key="1">
    <source>
        <dbReference type="EMBL" id="CCI88685.1"/>
    </source>
</evidence>
<keyword evidence="2" id="KW-1185">Reference proteome</keyword>
<organismHost>
    <name type="scientific">Yersinia enterocolitica</name>
    <dbReference type="NCBI Taxonomy" id="630"/>
</organismHost>
<organism evidence="1 2">
    <name type="scientific">Yersinia phage phiR1-RT</name>
    <dbReference type="NCBI Taxonomy" id="1206558"/>
    <lineage>
        <taxon>Viruses</taxon>
        <taxon>Duplodnaviria</taxon>
        <taxon>Heunggongvirae</taxon>
        <taxon>Uroviricota</taxon>
        <taxon>Caudoviricetes</taxon>
        <taxon>Pantevenvirales</taxon>
        <taxon>Straboviridae</taxon>
        <taxon>Tevenvirinae</taxon>
        <taxon>Tegunavirus</taxon>
        <taxon>Tegunavirus r1rt</taxon>
    </lineage>
</organism>
<protein>
    <submittedName>
        <fullName evidence="1">Uncharacterized protein</fullName>
    </submittedName>
</protein>
<accession>I7KR51</accession>
<dbReference type="KEGG" id="vg:14295595"/>
<dbReference type="Proteomes" id="UP000002909">
    <property type="component" value="Segment"/>
</dbReference>
<proteinExistence type="predicted"/>
<reference evidence="1 2" key="1">
    <citation type="submission" date="2012-06" db="EMBL/GenBank/DDBJ databases">
        <title>Genomic characterization of five bacteriophages specific for Yersinia species.</title>
        <authorList>
            <person name="Skurnik M."/>
            <person name="Nawaz A."/>
            <person name="Happonen L."/>
            <person name="Butcher S."/>
            <person name="Mattinen L."/>
        </authorList>
    </citation>
    <scope>NUCLEOTIDE SEQUENCE [LARGE SCALE GENOMIC DNA]</scope>
</reference>
<dbReference type="RefSeq" id="YP_007235944.1">
    <property type="nucleotide sequence ID" value="NC_019909.1"/>
</dbReference>
<dbReference type="EMBL" id="HE956709">
    <property type="protein sequence ID" value="CCI88685.1"/>
    <property type="molecule type" value="Genomic_DNA"/>
</dbReference>
<gene>
    <name evidence="1" type="primary">g111</name>
    <name evidence="1" type="ORF">BN80_111</name>
</gene>
<name>I7KR51_BPPR1</name>
<evidence type="ECO:0000313" key="2">
    <source>
        <dbReference type="Proteomes" id="UP000002909"/>
    </source>
</evidence>